<reference evidence="1 2" key="1">
    <citation type="journal article" date="2014" name="Int. J. Syst. Evol. Microbiol.">
        <title>Nitrososphaera viennensis gen. nov., sp. nov., an aerobic and mesophilic, ammonia-oxidizing archaeon from soil and a member of the archaeal phylum Thaumarchaeota.</title>
        <authorList>
            <person name="Stieglmeier M."/>
            <person name="Klingl A."/>
            <person name="Alves R.J."/>
            <person name="Rittmann S.K."/>
            <person name="Melcher M."/>
            <person name="Leisch N."/>
            <person name="Schleper C."/>
        </authorList>
    </citation>
    <scope>NUCLEOTIDE SEQUENCE [LARGE SCALE GENOMIC DNA]</scope>
    <source>
        <strain evidence="1">EN76</strain>
    </source>
</reference>
<name>A0A060HR28_9ARCH</name>
<proteinExistence type="predicted"/>
<gene>
    <name evidence="1" type="ORF">NVIE_016990</name>
</gene>
<dbReference type="STRING" id="926571.NVIE_016990"/>
<accession>A0A060HR28</accession>
<sequence length="100" mass="11383">MHFFAVDTPRTREEEYDDVSLAGSCLGPAKQPYTNNARGLARKNCEQSKKERGRFDAAEIFSKYRDSGTNFEKLGTILDKRCRDDCNLGEMGHHQLDLPL</sequence>
<dbReference type="AlphaFoldDB" id="A0A060HR28"/>
<keyword evidence="2" id="KW-1185">Reference proteome</keyword>
<evidence type="ECO:0000313" key="1">
    <source>
        <dbReference type="EMBL" id="AIC15956.1"/>
    </source>
</evidence>
<dbReference type="KEGG" id="nvn:NVIE_016990"/>
<organism evidence="1 2">
    <name type="scientific">Nitrososphaera viennensis EN76</name>
    <dbReference type="NCBI Taxonomy" id="926571"/>
    <lineage>
        <taxon>Archaea</taxon>
        <taxon>Nitrososphaerota</taxon>
        <taxon>Nitrososphaeria</taxon>
        <taxon>Nitrososphaerales</taxon>
        <taxon>Nitrososphaeraceae</taxon>
        <taxon>Nitrososphaera</taxon>
    </lineage>
</organism>
<dbReference type="EMBL" id="CP007536">
    <property type="protein sequence ID" value="AIC15956.1"/>
    <property type="molecule type" value="Genomic_DNA"/>
</dbReference>
<dbReference type="Proteomes" id="UP000027093">
    <property type="component" value="Chromosome"/>
</dbReference>
<dbReference type="HOGENOM" id="CLU_2299435_0_0_2"/>
<evidence type="ECO:0000313" key="2">
    <source>
        <dbReference type="Proteomes" id="UP000027093"/>
    </source>
</evidence>
<protein>
    <submittedName>
        <fullName evidence="1">Uncharacterized protein</fullName>
    </submittedName>
</protein>